<evidence type="ECO:0000313" key="4">
    <source>
        <dbReference type="EMBL" id="MFD2090217.1"/>
    </source>
</evidence>
<keyword evidence="2" id="KW-0732">Signal</keyword>
<keyword evidence="5" id="KW-1185">Reference proteome</keyword>
<dbReference type="Pfam" id="PF24837">
    <property type="entry name" value="AMIN-like"/>
    <property type="match status" value="1"/>
</dbReference>
<gene>
    <name evidence="4" type="ORF">ACFSHS_01400</name>
</gene>
<feature type="compositionally biased region" description="Pro residues" evidence="1">
    <location>
        <begin position="38"/>
        <end position="50"/>
    </location>
</feature>
<reference evidence="5" key="1">
    <citation type="journal article" date="2019" name="Int. J. Syst. Evol. Microbiol.">
        <title>The Global Catalogue of Microorganisms (GCM) 10K type strain sequencing project: providing services to taxonomists for standard genome sequencing and annotation.</title>
        <authorList>
            <consortium name="The Broad Institute Genomics Platform"/>
            <consortium name="The Broad Institute Genome Sequencing Center for Infectious Disease"/>
            <person name="Wu L."/>
            <person name="Ma J."/>
        </authorList>
    </citation>
    <scope>NUCLEOTIDE SEQUENCE [LARGE SCALE GENOMIC DNA]</scope>
    <source>
        <strain evidence="5">JCM 3338</strain>
    </source>
</reference>
<evidence type="ECO:0000313" key="5">
    <source>
        <dbReference type="Proteomes" id="UP001597402"/>
    </source>
</evidence>
<feature type="region of interest" description="Disordered" evidence="1">
    <location>
        <begin position="24"/>
        <end position="84"/>
    </location>
</feature>
<name>A0ABW4X499_9ACTN</name>
<feature type="compositionally biased region" description="Polar residues" evidence="1">
    <location>
        <begin position="55"/>
        <end position="65"/>
    </location>
</feature>
<feature type="compositionally biased region" description="Low complexity" evidence="1">
    <location>
        <begin position="27"/>
        <end position="37"/>
    </location>
</feature>
<proteinExistence type="predicted"/>
<dbReference type="RefSeq" id="WP_376870819.1">
    <property type="nucleotide sequence ID" value="NZ_JBHUHP010000001.1"/>
</dbReference>
<dbReference type="InterPro" id="IPR056303">
    <property type="entry name" value="AMIN-like"/>
</dbReference>
<sequence>MPHRSRLVALASAAVLMTACTDVTPGVASPAGPTTSAPAPPSSAPAPSSVPVPTDAQSPDASSPADTGEDGGPAQPGSDDDQAGQMHIKGLRLTGQNGLSRLVVDLGGNGVPEWTVGYAEAVGPDGAPVDVAGDAVLRVRLRTGTPPSGQSRSRVSANPGPIVEARTTGFSGGNEEVLIGIHGGQLPFRAYALTDPGRIVIDVHPGG</sequence>
<evidence type="ECO:0000256" key="2">
    <source>
        <dbReference type="SAM" id="SignalP"/>
    </source>
</evidence>
<comment type="caution">
    <text evidence="4">The sequence shown here is derived from an EMBL/GenBank/DDBJ whole genome shotgun (WGS) entry which is preliminary data.</text>
</comment>
<dbReference type="PROSITE" id="PS51257">
    <property type="entry name" value="PROKAR_LIPOPROTEIN"/>
    <property type="match status" value="1"/>
</dbReference>
<protein>
    <recommendedName>
        <fullName evidence="3">AMIN-like domain-containing protein</fullName>
    </recommendedName>
</protein>
<dbReference type="EMBL" id="JBHUHP010000001">
    <property type="protein sequence ID" value="MFD2090217.1"/>
    <property type="molecule type" value="Genomic_DNA"/>
</dbReference>
<organism evidence="4 5">
    <name type="scientific">Blastococcus deserti</name>
    <dbReference type="NCBI Taxonomy" id="2259033"/>
    <lineage>
        <taxon>Bacteria</taxon>
        <taxon>Bacillati</taxon>
        <taxon>Actinomycetota</taxon>
        <taxon>Actinomycetes</taxon>
        <taxon>Geodermatophilales</taxon>
        <taxon>Geodermatophilaceae</taxon>
        <taxon>Blastococcus</taxon>
    </lineage>
</organism>
<feature type="domain" description="AMIN-like" evidence="3">
    <location>
        <begin position="88"/>
        <end position="204"/>
    </location>
</feature>
<feature type="chain" id="PRO_5045733288" description="AMIN-like domain-containing protein" evidence="2">
    <location>
        <begin position="22"/>
        <end position="207"/>
    </location>
</feature>
<accession>A0ABW4X499</accession>
<evidence type="ECO:0000256" key="1">
    <source>
        <dbReference type="SAM" id="MobiDB-lite"/>
    </source>
</evidence>
<evidence type="ECO:0000259" key="3">
    <source>
        <dbReference type="Pfam" id="PF24837"/>
    </source>
</evidence>
<dbReference type="Proteomes" id="UP001597402">
    <property type="component" value="Unassembled WGS sequence"/>
</dbReference>
<feature type="signal peptide" evidence="2">
    <location>
        <begin position="1"/>
        <end position="21"/>
    </location>
</feature>